<evidence type="ECO:0000313" key="2">
    <source>
        <dbReference type="Proteomes" id="UP000831701"/>
    </source>
</evidence>
<protein>
    <submittedName>
        <fullName evidence="1">Uncharacterized protein</fullName>
    </submittedName>
</protein>
<organism evidence="1 2">
    <name type="scientific">Scortum barcoo</name>
    <name type="common">barcoo grunter</name>
    <dbReference type="NCBI Taxonomy" id="214431"/>
    <lineage>
        <taxon>Eukaryota</taxon>
        <taxon>Metazoa</taxon>
        <taxon>Chordata</taxon>
        <taxon>Craniata</taxon>
        <taxon>Vertebrata</taxon>
        <taxon>Euteleostomi</taxon>
        <taxon>Actinopterygii</taxon>
        <taxon>Neopterygii</taxon>
        <taxon>Teleostei</taxon>
        <taxon>Neoteleostei</taxon>
        <taxon>Acanthomorphata</taxon>
        <taxon>Eupercaria</taxon>
        <taxon>Centrarchiformes</taxon>
        <taxon>Terapontoidei</taxon>
        <taxon>Terapontidae</taxon>
        <taxon>Scortum</taxon>
    </lineage>
</organism>
<sequence length="88" mass="9107">MDTSGRNEFPPHGVAGRSLRDRGGVPGMSHREEASGKTQDTLGETMSLGWPGNMPQGPPGRAGGSVWGEGSLGIFAQTAASATRSRIK</sequence>
<dbReference type="EMBL" id="CM041550">
    <property type="protein sequence ID" value="KAI3356631.1"/>
    <property type="molecule type" value="Genomic_DNA"/>
</dbReference>
<reference evidence="1" key="1">
    <citation type="submission" date="2022-04" db="EMBL/GenBank/DDBJ databases">
        <title>Jade perch genome.</title>
        <authorList>
            <person name="Chao B."/>
        </authorList>
    </citation>
    <scope>NUCLEOTIDE SEQUENCE</scope>
    <source>
        <strain evidence="1">CB-2022</strain>
    </source>
</reference>
<accession>A0ACB8VMC2</accession>
<name>A0ACB8VMC2_9TELE</name>
<evidence type="ECO:0000313" key="1">
    <source>
        <dbReference type="EMBL" id="KAI3356631.1"/>
    </source>
</evidence>
<feature type="non-terminal residue" evidence="1">
    <location>
        <position position="88"/>
    </location>
</feature>
<gene>
    <name evidence="1" type="ORF">L3Q82_017818</name>
</gene>
<proteinExistence type="predicted"/>
<dbReference type="Proteomes" id="UP000831701">
    <property type="component" value="Chromosome 20"/>
</dbReference>
<comment type="caution">
    <text evidence="1">The sequence shown here is derived from an EMBL/GenBank/DDBJ whole genome shotgun (WGS) entry which is preliminary data.</text>
</comment>
<keyword evidence="2" id="KW-1185">Reference proteome</keyword>